<name>A0A063Y158_9GAMM</name>
<dbReference type="GO" id="GO:0008119">
    <property type="term" value="F:thiopurine S-methyltransferase activity"/>
    <property type="evidence" value="ECO:0007669"/>
    <property type="project" value="UniProtKB-UniRule"/>
</dbReference>
<dbReference type="InterPro" id="IPR029063">
    <property type="entry name" value="SAM-dependent_MTases_sf"/>
</dbReference>
<dbReference type="PATRIC" id="fig|267850.7.peg.2516"/>
<keyword evidence="11" id="KW-1185">Reference proteome</keyword>
<feature type="binding site" evidence="9">
    <location>
        <position position="45"/>
    </location>
    <ligand>
        <name>S-adenosyl-L-methionine</name>
        <dbReference type="ChEBI" id="CHEBI:59789"/>
    </ligand>
</feature>
<dbReference type="SUPFAM" id="SSF53335">
    <property type="entry name" value="S-adenosyl-L-methionine-dependent methyltransferases"/>
    <property type="match status" value="1"/>
</dbReference>
<feature type="binding site" evidence="9">
    <location>
        <position position="10"/>
    </location>
    <ligand>
        <name>S-adenosyl-L-methionine</name>
        <dbReference type="ChEBI" id="CHEBI:59789"/>
    </ligand>
</feature>
<dbReference type="InterPro" id="IPR025835">
    <property type="entry name" value="Thiopurine_S-MeTrfase"/>
</dbReference>
<organism evidence="10 11">
    <name type="scientific">Nitrincola lacisaponensis</name>
    <dbReference type="NCBI Taxonomy" id="267850"/>
    <lineage>
        <taxon>Bacteria</taxon>
        <taxon>Pseudomonadati</taxon>
        <taxon>Pseudomonadota</taxon>
        <taxon>Gammaproteobacteria</taxon>
        <taxon>Oceanospirillales</taxon>
        <taxon>Oceanospirillaceae</taxon>
        <taxon>Nitrincola</taxon>
    </lineage>
</organism>
<dbReference type="OrthoDB" id="9778208at2"/>
<dbReference type="NCBIfam" id="TIGR03840">
    <property type="entry name" value="TMPT_Se_Te"/>
    <property type="match status" value="1"/>
</dbReference>
<keyword evidence="6 9" id="KW-0489">Methyltransferase</keyword>
<dbReference type="RefSeq" id="WP_036548488.1">
    <property type="nucleotide sequence ID" value="NZ_JBKBNO010000002.1"/>
</dbReference>
<comment type="catalytic activity">
    <reaction evidence="1 9">
        <text>S-adenosyl-L-methionine + a thiopurine = S-adenosyl-L-homocysteine + a thiopurine S-methylether.</text>
        <dbReference type="EC" id="2.1.1.67"/>
    </reaction>
</comment>
<protein>
    <recommendedName>
        <fullName evidence="4 9">Thiopurine S-methyltransferase</fullName>
        <ecNumber evidence="4 9">2.1.1.67</ecNumber>
    </recommendedName>
    <alternativeName>
        <fullName evidence="9">Thiopurine methyltransferase</fullName>
    </alternativeName>
</protein>
<dbReference type="STRING" id="267850.ADINL_2548"/>
<dbReference type="AlphaFoldDB" id="A0A063Y158"/>
<accession>A0A063Y158</accession>
<dbReference type="EMBL" id="JMSZ01000032">
    <property type="protein sequence ID" value="KDE39419.1"/>
    <property type="molecule type" value="Genomic_DNA"/>
</dbReference>
<evidence type="ECO:0000313" key="10">
    <source>
        <dbReference type="EMBL" id="KDE39419.1"/>
    </source>
</evidence>
<comment type="subcellular location">
    <subcellularLocation>
        <location evidence="2 9">Cytoplasm</location>
    </subcellularLocation>
</comment>
<dbReference type="InterPro" id="IPR008854">
    <property type="entry name" value="TPMT"/>
</dbReference>
<comment type="caution">
    <text evidence="10">The sequence shown here is derived from an EMBL/GenBank/DDBJ whole genome shotgun (WGS) entry which is preliminary data.</text>
</comment>
<dbReference type="EC" id="2.1.1.67" evidence="4 9"/>
<evidence type="ECO:0000256" key="3">
    <source>
        <dbReference type="ARBA" id="ARBA00008145"/>
    </source>
</evidence>
<dbReference type="PROSITE" id="PS51585">
    <property type="entry name" value="SAM_MT_TPMT"/>
    <property type="match status" value="1"/>
</dbReference>
<evidence type="ECO:0000256" key="9">
    <source>
        <dbReference type="HAMAP-Rule" id="MF_00812"/>
    </source>
</evidence>
<dbReference type="HAMAP" id="MF_00812">
    <property type="entry name" value="Thiopur_methtran"/>
    <property type="match status" value="1"/>
</dbReference>
<evidence type="ECO:0000256" key="5">
    <source>
        <dbReference type="ARBA" id="ARBA00022490"/>
    </source>
</evidence>
<dbReference type="PANTHER" id="PTHR10259">
    <property type="entry name" value="THIOPURINE S-METHYLTRANSFERASE"/>
    <property type="match status" value="1"/>
</dbReference>
<evidence type="ECO:0000313" key="11">
    <source>
        <dbReference type="Proteomes" id="UP000027318"/>
    </source>
</evidence>
<evidence type="ECO:0000256" key="2">
    <source>
        <dbReference type="ARBA" id="ARBA00004496"/>
    </source>
</evidence>
<evidence type="ECO:0000256" key="7">
    <source>
        <dbReference type="ARBA" id="ARBA00022679"/>
    </source>
</evidence>
<dbReference type="PANTHER" id="PTHR10259:SF11">
    <property type="entry name" value="THIOPURINE S-METHYLTRANSFERASE"/>
    <property type="match status" value="1"/>
</dbReference>
<dbReference type="NCBIfam" id="NF009732">
    <property type="entry name" value="PRK13255.1"/>
    <property type="match status" value="1"/>
</dbReference>
<dbReference type="PIRSF" id="PIRSF023956">
    <property type="entry name" value="Thiopurine_S-methyltransferase"/>
    <property type="match status" value="1"/>
</dbReference>
<evidence type="ECO:0000256" key="4">
    <source>
        <dbReference type="ARBA" id="ARBA00011905"/>
    </source>
</evidence>
<feature type="binding site" evidence="9">
    <location>
        <position position="66"/>
    </location>
    <ligand>
        <name>S-adenosyl-L-methionine</name>
        <dbReference type="ChEBI" id="CHEBI:59789"/>
    </ligand>
</feature>
<evidence type="ECO:0000256" key="8">
    <source>
        <dbReference type="ARBA" id="ARBA00022691"/>
    </source>
</evidence>
<comment type="similarity">
    <text evidence="3 9">Belongs to the class I-like SAM-binding methyltransferase superfamily. TPMT family.</text>
</comment>
<reference evidence="10 11" key="1">
    <citation type="journal article" date="2005" name="Int. J. Syst. Evol. Microbiol.">
        <title>Nitrincola lacisaponensis gen. nov., sp. nov., a novel alkaliphilic bacterium isolated from an alkaline, saline lake.</title>
        <authorList>
            <person name="Dimitriu P.A."/>
            <person name="Shukla S.K."/>
            <person name="Conradt J."/>
            <person name="Marquez M.C."/>
            <person name="Ventosa A."/>
            <person name="Maglia A."/>
            <person name="Peyton B.M."/>
            <person name="Pinkart H.C."/>
            <person name="Mormile M.R."/>
        </authorList>
    </citation>
    <scope>NUCLEOTIDE SEQUENCE [LARGE SCALE GENOMIC DNA]</scope>
    <source>
        <strain evidence="10 11">4CA</strain>
    </source>
</reference>
<dbReference type="FunFam" id="3.40.50.150:FF:000101">
    <property type="entry name" value="Thiopurine S-methyltransferase"/>
    <property type="match status" value="1"/>
</dbReference>
<dbReference type="InterPro" id="IPR022474">
    <property type="entry name" value="Thiopur_S-MeTfrase_Se/Te_detox"/>
</dbReference>
<keyword evidence="7 9" id="KW-0808">Transferase</keyword>
<dbReference type="GO" id="GO:0010038">
    <property type="term" value="P:response to metal ion"/>
    <property type="evidence" value="ECO:0007669"/>
    <property type="project" value="InterPro"/>
</dbReference>
<dbReference type="GO" id="GO:0032259">
    <property type="term" value="P:methylation"/>
    <property type="evidence" value="ECO:0007669"/>
    <property type="project" value="UniProtKB-KW"/>
</dbReference>
<dbReference type="GO" id="GO:0005737">
    <property type="term" value="C:cytoplasm"/>
    <property type="evidence" value="ECO:0007669"/>
    <property type="project" value="UniProtKB-SubCell"/>
</dbReference>
<dbReference type="Pfam" id="PF05724">
    <property type="entry name" value="TPMT"/>
    <property type="match status" value="1"/>
</dbReference>
<evidence type="ECO:0000256" key="1">
    <source>
        <dbReference type="ARBA" id="ARBA00000903"/>
    </source>
</evidence>
<proteinExistence type="inferred from homology"/>
<feature type="binding site" evidence="9">
    <location>
        <position position="123"/>
    </location>
    <ligand>
        <name>S-adenosyl-L-methionine</name>
        <dbReference type="ChEBI" id="CHEBI:59789"/>
    </ligand>
</feature>
<dbReference type="Proteomes" id="UP000027318">
    <property type="component" value="Unassembled WGS sequence"/>
</dbReference>
<dbReference type="Gene3D" id="3.40.50.150">
    <property type="entry name" value="Vaccinia Virus protein VP39"/>
    <property type="match status" value="1"/>
</dbReference>
<evidence type="ECO:0000256" key="6">
    <source>
        <dbReference type="ARBA" id="ARBA00022603"/>
    </source>
</evidence>
<sequence length="214" mass="24355">MEHQFWKDRWELNQIGFHQEQINEYLSSHWQSLGIRDGAPVFVPLCGKSLDMLWLREQGHAVLGIELSELAIEQFFNENRLDYSRQPQGGFIRFDAPQLGILAGDFFKLTAADIAPIEAVYDRASLIALPPEMRQDYARHMASLLPEGAHILLISLEYEDGMLKGPPFSVNESEVQQLFSTWFDVVVQGRFDGVWAKKKPATEVVYTLTRTAAA</sequence>
<gene>
    <name evidence="9" type="primary">tpm</name>
    <name evidence="10" type="ORF">ADINL_2548</name>
</gene>
<keyword evidence="5 9" id="KW-0963">Cytoplasm</keyword>
<keyword evidence="8 9" id="KW-0949">S-adenosyl-L-methionine</keyword>